<evidence type="ECO:0000313" key="25">
    <source>
        <dbReference type="EMBL" id="NKQ58753.1"/>
    </source>
</evidence>
<dbReference type="Gene3D" id="3.10.129.10">
    <property type="entry name" value="Hotdog Thioesterase"/>
    <property type="match status" value="1"/>
</dbReference>
<organism evidence="25 26">
    <name type="scientific">Amycolatopsis acididurans</name>
    <dbReference type="NCBI Taxonomy" id="2724524"/>
    <lineage>
        <taxon>Bacteria</taxon>
        <taxon>Bacillati</taxon>
        <taxon>Actinomycetota</taxon>
        <taxon>Actinomycetes</taxon>
        <taxon>Pseudonocardiales</taxon>
        <taxon>Pseudonocardiaceae</taxon>
        <taxon>Amycolatopsis</taxon>
    </lineage>
</organism>
<keyword evidence="4" id="KW-1003">Cell membrane</keyword>
<protein>
    <recommendedName>
        <fullName evidence="17">Acyl-coenzyme A thioesterase THEM4</fullName>
        <ecNumber evidence="16">3.1.2.2</ecNumber>
    </recommendedName>
    <alternativeName>
        <fullName evidence="18">Thioesterase superfamily member 4</fullName>
    </alternativeName>
</protein>
<dbReference type="InterPro" id="IPR052365">
    <property type="entry name" value="THEM4/THEM5_acyl-CoA_thioest"/>
</dbReference>
<dbReference type="InterPro" id="IPR006683">
    <property type="entry name" value="Thioestr_dom"/>
</dbReference>
<proteinExistence type="inferred from homology"/>
<keyword evidence="5" id="KW-0963">Cytoplasm</keyword>
<evidence type="ECO:0000256" key="5">
    <source>
        <dbReference type="ARBA" id="ARBA00022490"/>
    </source>
</evidence>
<evidence type="ECO:0000256" key="13">
    <source>
        <dbReference type="ARBA" id="ARBA00035852"/>
    </source>
</evidence>
<evidence type="ECO:0000256" key="20">
    <source>
        <dbReference type="ARBA" id="ARBA00047734"/>
    </source>
</evidence>
<keyword evidence="9" id="KW-0809">Transit peptide</keyword>
<evidence type="ECO:0000256" key="10">
    <source>
        <dbReference type="ARBA" id="ARBA00023098"/>
    </source>
</evidence>
<comment type="catalytic activity">
    <reaction evidence="14">
        <text>(9Z)-octadecenoyl-CoA + H2O = (9Z)-octadecenoate + CoA + H(+)</text>
        <dbReference type="Rhea" id="RHEA:40139"/>
        <dbReference type="ChEBI" id="CHEBI:15377"/>
        <dbReference type="ChEBI" id="CHEBI:15378"/>
        <dbReference type="ChEBI" id="CHEBI:30823"/>
        <dbReference type="ChEBI" id="CHEBI:57287"/>
        <dbReference type="ChEBI" id="CHEBI:57387"/>
    </reaction>
    <physiologicalReaction direction="left-to-right" evidence="14">
        <dbReference type="Rhea" id="RHEA:40140"/>
    </physiologicalReaction>
</comment>
<comment type="catalytic activity">
    <reaction evidence="13">
        <text>(5Z,8Z,11Z,14Z)-eicosatetraenoyl-CoA + H2O = (5Z,8Z,11Z,14Z)-eicosatetraenoate + CoA + H(+)</text>
        <dbReference type="Rhea" id="RHEA:40151"/>
        <dbReference type="ChEBI" id="CHEBI:15377"/>
        <dbReference type="ChEBI" id="CHEBI:15378"/>
        <dbReference type="ChEBI" id="CHEBI:32395"/>
        <dbReference type="ChEBI" id="CHEBI:57287"/>
        <dbReference type="ChEBI" id="CHEBI:57368"/>
    </reaction>
    <physiologicalReaction direction="left-to-right" evidence="13">
        <dbReference type="Rhea" id="RHEA:40152"/>
    </physiologicalReaction>
</comment>
<comment type="catalytic activity">
    <reaction evidence="19">
        <text>octanoyl-CoA + H2O = octanoate + CoA + H(+)</text>
        <dbReference type="Rhea" id="RHEA:30143"/>
        <dbReference type="ChEBI" id="CHEBI:15377"/>
        <dbReference type="ChEBI" id="CHEBI:15378"/>
        <dbReference type="ChEBI" id="CHEBI:25646"/>
        <dbReference type="ChEBI" id="CHEBI:57287"/>
        <dbReference type="ChEBI" id="CHEBI:57386"/>
    </reaction>
    <physiologicalReaction direction="left-to-right" evidence="19">
        <dbReference type="Rhea" id="RHEA:30144"/>
    </physiologicalReaction>
</comment>
<dbReference type="CDD" id="cd03443">
    <property type="entry name" value="PaaI_thioesterase"/>
    <property type="match status" value="1"/>
</dbReference>
<evidence type="ECO:0000313" key="26">
    <source>
        <dbReference type="Proteomes" id="UP000715441"/>
    </source>
</evidence>
<evidence type="ECO:0000256" key="4">
    <source>
        <dbReference type="ARBA" id="ARBA00022475"/>
    </source>
</evidence>
<dbReference type="InterPro" id="IPR029069">
    <property type="entry name" value="HotDog_dom_sf"/>
</dbReference>
<evidence type="ECO:0000256" key="1">
    <source>
        <dbReference type="ARBA" id="ARBA00004170"/>
    </source>
</evidence>
<comment type="catalytic activity">
    <reaction evidence="23">
        <text>tetradecanoyl-CoA + H2O = tetradecanoate + CoA + H(+)</text>
        <dbReference type="Rhea" id="RHEA:40119"/>
        <dbReference type="ChEBI" id="CHEBI:15377"/>
        <dbReference type="ChEBI" id="CHEBI:15378"/>
        <dbReference type="ChEBI" id="CHEBI:30807"/>
        <dbReference type="ChEBI" id="CHEBI:57287"/>
        <dbReference type="ChEBI" id="CHEBI:57385"/>
    </reaction>
    <physiologicalReaction direction="left-to-right" evidence="23">
        <dbReference type="Rhea" id="RHEA:40120"/>
    </physiologicalReaction>
</comment>
<evidence type="ECO:0000256" key="6">
    <source>
        <dbReference type="ARBA" id="ARBA00022703"/>
    </source>
</evidence>
<feature type="domain" description="Thioesterase" evidence="24">
    <location>
        <begin position="70"/>
        <end position="139"/>
    </location>
</feature>
<dbReference type="Pfam" id="PF03061">
    <property type="entry name" value="4HBT"/>
    <property type="match status" value="1"/>
</dbReference>
<evidence type="ECO:0000256" key="19">
    <source>
        <dbReference type="ARBA" id="ARBA00047588"/>
    </source>
</evidence>
<evidence type="ECO:0000256" key="12">
    <source>
        <dbReference type="ARBA" id="ARBA00023273"/>
    </source>
</evidence>
<keyword evidence="11" id="KW-0472">Membrane</keyword>
<evidence type="ECO:0000256" key="15">
    <source>
        <dbReference type="ARBA" id="ARBA00038456"/>
    </source>
</evidence>
<comment type="catalytic activity">
    <reaction evidence="21">
        <text>decanoyl-CoA + H2O = decanoate + CoA + H(+)</text>
        <dbReference type="Rhea" id="RHEA:40059"/>
        <dbReference type="ChEBI" id="CHEBI:15377"/>
        <dbReference type="ChEBI" id="CHEBI:15378"/>
        <dbReference type="ChEBI" id="CHEBI:27689"/>
        <dbReference type="ChEBI" id="CHEBI:57287"/>
        <dbReference type="ChEBI" id="CHEBI:61430"/>
    </reaction>
    <physiologicalReaction direction="left-to-right" evidence="21">
        <dbReference type="Rhea" id="RHEA:40060"/>
    </physiologicalReaction>
</comment>
<dbReference type="EMBL" id="JAAXLS010000065">
    <property type="protein sequence ID" value="NKQ58753.1"/>
    <property type="molecule type" value="Genomic_DNA"/>
</dbReference>
<dbReference type="EC" id="3.1.2.2" evidence="16"/>
<evidence type="ECO:0000256" key="23">
    <source>
        <dbReference type="ARBA" id="ARBA00048180"/>
    </source>
</evidence>
<evidence type="ECO:0000256" key="11">
    <source>
        <dbReference type="ARBA" id="ARBA00023136"/>
    </source>
</evidence>
<evidence type="ECO:0000256" key="3">
    <source>
        <dbReference type="ARBA" id="ARBA00004632"/>
    </source>
</evidence>
<comment type="catalytic activity">
    <reaction evidence="22">
        <text>dodecanoyl-CoA + H2O = dodecanoate + CoA + H(+)</text>
        <dbReference type="Rhea" id="RHEA:30135"/>
        <dbReference type="ChEBI" id="CHEBI:15377"/>
        <dbReference type="ChEBI" id="CHEBI:15378"/>
        <dbReference type="ChEBI" id="CHEBI:18262"/>
        <dbReference type="ChEBI" id="CHEBI:57287"/>
        <dbReference type="ChEBI" id="CHEBI:57375"/>
    </reaction>
    <physiologicalReaction direction="left-to-right" evidence="22">
        <dbReference type="Rhea" id="RHEA:30136"/>
    </physiologicalReaction>
</comment>
<evidence type="ECO:0000256" key="18">
    <source>
        <dbReference type="ARBA" id="ARBA00043210"/>
    </source>
</evidence>
<evidence type="ECO:0000256" key="21">
    <source>
        <dbReference type="ARBA" id="ARBA00047969"/>
    </source>
</evidence>
<evidence type="ECO:0000256" key="9">
    <source>
        <dbReference type="ARBA" id="ARBA00022946"/>
    </source>
</evidence>
<dbReference type="SUPFAM" id="SSF54637">
    <property type="entry name" value="Thioesterase/thiol ester dehydrase-isomerase"/>
    <property type="match status" value="1"/>
</dbReference>
<comment type="catalytic activity">
    <reaction evidence="20">
        <text>hexadecanoyl-CoA + H2O = hexadecanoate + CoA + H(+)</text>
        <dbReference type="Rhea" id="RHEA:16645"/>
        <dbReference type="ChEBI" id="CHEBI:7896"/>
        <dbReference type="ChEBI" id="CHEBI:15377"/>
        <dbReference type="ChEBI" id="CHEBI:15378"/>
        <dbReference type="ChEBI" id="CHEBI:57287"/>
        <dbReference type="ChEBI" id="CHEBI:57379"/>
        <dbReference type="EC" id="3.1.2.2"/>
    </reaction>
    <physiologicalReaction direction="left-to-right" evidence="20">
        <dbReference type="Rhea" id="RHEA:16646"/>
    </physiologicalReaction>
</comment>
<evidence type="ECO:0000256" key="7">
    <source>
        <dbReference type="ARBA" id="ARBA00022801"/>
    </source>
</evidence>
<reference evidence="25 26" key="1">
    <citation type="submission" date="2020-04" db="EMBL/GenBank/DDBJ databases">
        <title>Novel species.</title>
        <authorList>
            <person name="Teo W.F.A."/>
            <person name="Lipun K."/>
            <person name="Srisuk N."/>
            <person name="Duangmal K."/>
        </authorList>
    </citation>
    <scope>NUCLEOTIDE SEQUENCE [LARGE SCALE GENOMIC DNA]</scope>
    <source>
        <strain evidence="25 26">K13G38</strain>
    </source>
</reference>
<dbReference type="PANTHER" id="PTHR12418">
    <property type="entry name" value="ACYL-COENZYME A THIOESTERASE THEM4"/>
    <property type="match status" value="1"/>
</dbReference>
<comment type="caution">
    <text evidence="25">The sequence shown here is derived from an EMBL/GenBank/DDBJ whole genome shotgun (WGS) entry which is preliminary data.</text>
</comment>
<keyword evidence="7" id="KW-0378">Hydrolase</keyword>
<dbReference type="PANTHER" id="PTHR12418:SF19">
    <property type="entry name" value="ACYL-COENZYME A THIOESTERASE THEM4"/>
    <property type="match status" value="1"/>
</dbReference>
<name>A0ABX1JG35_9PSEU</name>
<keyword evidence="8" id="KW-0276">Fatty acid metabolism</keyword>
<evidence type="ECO:0000256" key="14">
    <source>
        <dbReference type="ARBA" id="ARBA00037002"/>
    </source>
</evidence>
<keyword evidence="12" id="KW-0966">Cell projection</keyword>
<evidence type="ECO:0000256" key="2">
    <source>
        <dbReference type="ARBA" id="ARBA00004496"/>
    </source>
</evidence>
<keyword evidence="6" id="KW-0053">Apoptosis</keyword>
<dbReference type="Proteomes" id="UP000715441">
    <property type="component" value="Unassembled WGS sequence"/>
</dbReference>
<accession>A0ABX1JG35</accession>
<sequence length="164" mass="17593">MGQQTVDPVIAGWAAGFRPVRDGEYFPPHSPGCVGCGPANPHGLHLAVRRHGEGVQAEHTFDDRHTGAPGVAHGGAVAMAFDDLFGFLLYLLGELAVTRDLRVSYLAPVRLNAAYMLRADHGARVGRRIPVSAELRNHDNVVVATAEATFVVVDTHHFTRAAGR</sequence>
<keyword evidence="26" id="KW-1185">Reference proteome</keyword>
<evidence type="ECO:0000259" key="24">
    <source>
        <dbReference type="Pfam" id="PF03061"/>
    </source>
</evidence>
<keyword evidence="10" id="KW-0443">Lipid metabolism</keyword>
<comment type="subcellular location">
    <subcellularLocation>
        <location evidence="3">Cell projection</location>
        <location evidence="3">Ruffle membrane</location>
    </subcellularLocation>
    <subcellularLocation>
        <location evidence="2">Cytoplasm</location>
    </subcellularLocation>
    <subcellularLocation>
        <location evidence="1">Membrane</location>
        <topology evidence="1">Peripheral membrane protein</topology>
    </subcellularLocation>
</comment>
<evidence type="ECO:0000256" key="8">
    <source>
        <dbReference type="ARBA" id="ARBA00022832"/>
    </source>
</evidence>
<evidence type="ECO:0000256" key="22">
    <source>
        <dbReference type="ARBA" id="ARBA00048074"/>
    </source>
</evidence>
<evidence type="ECO:0000256" key="17">
    <source>
        <dbReference type="ARBA" id="ARBA00040123"/>
    </source>
</evidence>
<evidence type="ECO:0000256" key="16">
    <source>
        <dbReference type="ARBA" id="ARBA00038848"/>
    </source>
</evidence>
<gene>
    <name evidence="25" type="ORF">HFP15_38520</name>
</gene>
<comment type="similarity">
    <text evidence="15">Belongs to the THEM4/THEM5 thioesterase family.</text>
</comment>